<keyword evidence="9 12" id="KW-0472">Membrane</keyword>
<evidence type="ECO:0000256" key="11">
    <source>
        <dbReference type="ARBA" id="ARBA00060399"/>
    </source>
</evidence>
<evidence type="ECO:0000256" key="7">
    <source>
        <dbReference type="ARBA" id="ARBA00022989"/>
    </source>
</evidence>
<evidence type="ECO:0000313" key="13">
    <source>
        <dbReference type="EMBL" id="KAK4262492.1"/>
    </source>
</evidence>
<dbReference type="SUPFAM" id="SSF53335">
    <property type="entry name" value="S-adenosyl-L-methionine-dependent methyltransferases"/>
    <property type="match status" value="2"/>
</dbReference>
<name>A0AAE1MCR0_9FABA</name>
<keyword evidence="3 12" id="KW-0489">Methyltransferase</keyword>
<dbReference type="InterPro" id="IPR029063">
    <property type="entry name" value="SAM-dependent_MTases_sf"/>
</dbReference>
<protein>
    <recommendedName>
        <fullName evidence="12">Methyltransferase</fullName>
        <ecNumber evidence="12">2.1.1.-</ecNumber>
    </recommendedName>
</protein>
<comment type="caution">
    <text evidence="13">The sequence shown here is derived from an EMBL/GenBank/DDBJ whole genome shotgun (WGS) entry which is preliminary data.</text>
</comment>
<dbReference type="EC" id="2.1.1.-" evidence="12"/>
<dbReference type="GO" id="GO:0005768">
    <property type="term" value="C:endosome"/>
    <property type="evidence" value="ECO:0007669"/>
    <property type="project" value="TreeGrafter"/>
</dbReference>
<comment type="similarity">
    <text evidence="2 12">Belongs to the methyltransferase superfamily.</text>
</comment>
<keyword evidence="6 12" id="KW-0735">Signal-anchor</keyword>
<dbReference type="Pfam" id="PF03141">
    <property type="entry name" value="Methyltransf_29"/>
    <property type="match status" value="1"/>
</dbReference>
<sequence>MGSKNKSSSGNRRIYSMFYLIALCGLFYLIGAWQKGGTGKGDRIAMHVNRLTECEILPNLRFESHHNDKGISEPSEPEAKVFQPCDAQYTDYTPCYEQDRTMGYPTENMIHRERNCPSQEKKLNCLIPAPKGYMTPFLWPKSRDIVYYANVPYKSPREEKATQNWALFQGNVLRFPSRGTMFPQGVDAYIDELASIIPIANGSIRTALDIGCGVASWGAYMLKRNVMTMSFGPKDSEEAQVQLALERGVPAVIGVLGTIHLPYPSGAFDMAHCSRCPIPWTSNGGMYLMEVDRVLRPGGYWILSGPPINWKTQQSSGKQSQEDLEAEQKKIEELAESICWEKKYENGDIAIWRKRLNPESCQSQSANLCMNSDNADDVWYKKMVACKTPFSEATIEGEDDGQELKEFPGRIFATPPRISKGLVQGVTAESYQQDNKLWRKHVNTYKRINKLIGTTRYRNVMDMNAGLGGFAAALESPNSWVMNVVPTIAQNTLGVIYERGLIGIYHDWCEGFSTYPRTYDLVHAQGLFSLYQDKCSMEDILLEMDRILRPEGAVIIRDEADVVNKVRKIVRGIRWEAKMVDHEDGPLVPYKILIAVKQYWVGNSTTNGK</sequence>
<feature type="transmembrane region" description="Helical" evidence="12">
    <location>
        <begin position="14"/>
        <end position="33"/>
    </location>
</feature>
<dbReference type="InterPro" id="IPR004159">
    <property type="entry name" value="Put_SAM_MeTrfase"/>
</dbReference>
<evidence type="ECO:0000256" key="4">
    <source>
        <dbReference type="ARBA" id="ARBA00022679"/>
    </source>
</evidence>
<comment type="subcellular location">
    <subcellularLocation>
        <location evidence="11">Endomembrane system</location>
        <topology evidence="11">Single-pass type II membrane protein</topology>
    </subcellularLocation>
    <subcellularLocation>
        <location evidence="1">Golgi apparatus membrane</location>
        <topology evidence="1">Single-pass membrane protein</topology>
    </subcellularLocation>
    <subcellularLocation>
        <location evidence="12">Membrane</location>
        <topology evidence="12">Single-pass type II membrane protein</topology>
    </subcellularLocation>
</comment>
<dbReference type="GO" id="GO:0000139">
    <property type="term" value="C:Golgi membrane"/>
    <property type="evidence" value="ECO:0007669"/>
    <property type="project" value="UniProtKB-SubCell"/>
</dbReference>
<evidence type="ECO:0000256" key="5">
    <source>
        <dbReference type="ARBA" id="ARBA00022692"/>
    </source>
</evidence>
<keyword evidence="14" id="KW-1185">Reference proteome</keyword>
<evidence type="ECO:0000256" key="9">
    <source>
        <dbReference type="ARBA" id="ARBA00023136"/>
    </source>
</evidence>
<reference evidence="13" key="1">
    <citation type="submission" date="2023-10" db="EMBL/GenBank/DDBJ databases">
        <title>Chromosome-level genome of the transformable northern wattle, Acacia crassicarpa.</title>
        <authorList>
            <person name="Massaro I."/>
            <person name="Sinha N.R."/>
            <person name="Poethig S."/>
            <person name="Leichty A.R."/>
        </authorList>
    </citation>
    <scope>NUCLEOTIDE SEQUENCE</scope>
    <source>
        <strain evidence="13">Acra3RX</strain>
        <tissue evidence="13">Leaf</tissue>
    </source>
</reference>
<evidence type="ECO:0000256" key="3">
    <source>
        <dbReference type="ARBA" id="ARBA00022603"/>
    </source>
</evidence>
<evidence type="ECO:0000256" key="1">
    <source>
        <dbReference type="ARBA" id="ARBA00004194"/>
    </source>
</evidence>
<keyword evidence="7 12" id="KW-1133">Transmembrane helix</keyword>
<evidence type="ECO:0000313" key="14">
    <source>
        <dbReference type="Proteomes" id="UP001293593"/>
    </source>
</evidence>
<keyword evidence="5 12" id="KW-0812">Transmembrane</keyword>
<dbReference type="GO" id="GO:0008168">
    <property type="term" value="F:methyltransferase activity"/>
    <property type="evidence" value="ECO:0007669"/>
    <property type="project" value="UniProtKB-UniRule"/>
</dbReference>
<proteinExistence type="inferred from homology"/>
<gene>
    <name evidence="13" type="ORF">QN277_028047</name>
</gene>
<dbReference type="PANTHER" id="PTHR10108:SF1104">
    <property type="entry name" value="METHYLTRANSFERASE PMT14-RELATED"/>
    <property type="match status" value="1"/>
</dbReference>
<dbReference type="Proteomes" id="UP001293593">
    <property type="component" value="Unassembled WGS sequence"/>
</dbReference>
<keyword evidence="10 12" id="KW-0325">Glycoprotein</keyword>
<organism evidence="13 14">
    <name type="scientific">Acacia crassicarpa</name>
    <name type="common">northern wattle</name>
    <dbReference type="NCBI Taxonomy" id="499986"/>
    <lineage>
        <taxon>Eukaryota</taxon>
        <taxon>Viridiplantae</taxon>
        <taxon>Streptophyta</taxon>
        <taxon>Embryophyta</taxon>
        <taxon>Tracheophyta</taxon>
        <taxon>Spermatophyta</taxon>
        <taxon>Magnoliopsida</taxon>
        <taxon>eudicotyledons</taxon>
        <taxon>Gunneridae</taxon>
        <taxon>Pentapetalae</taxon>
        <taxon>rosids</taxon>
        <taxon>fabids</taxon>
        <taxon>Fabales</taxon>
        <taxon>Fabaceae</taxon>
        <taxon>Caesalpinioideae</taxon>
        <taxon>mimosoid clade</taxon>
        <taxon>Acacieae</taxon>
        <taxon>Acacia</taxon>
    </lineage>
</organism>
<dbReference type="PANTHER" id="PTHR10108">
    <property type="entry name" value="SAM-DEPENDENT METHYLTRANSFERASE"/>
    <property type="match status" value="1"/>
</dbReference>
<dbReference type="EMBL" id="JAWXYG010000009">
    <property type="protein sequence ID" value="KAK4262492.1"/>
    <property type="molecule type" value="Genomic_DNA"/>
</dbReference>
<keyword evidence="4 12" id="KW-0808">Transferase</keyword>
<evidence type="ECO:0000256" key="8">
    <source>
        <dbReference type="ARBA" id="ARBA00023034"/>
    </source>
</evidence>
<dbReference type="GO" id="GO:0032259">
    <property type="term" value="P:methylation"/>
    <property type="evidence" value="ECO:0007669"/>
    <property type="project" value="UniProtKB-KW"/>
</dbReference>
<dbReference type="FunFam" id="3.40.50.150:FF:000122">
    <property type="entry name" value="probable methyltransferase PMT2"/>
    <property type="match status" value="1"/>
</dbReference>
<evidence type="ECO:0000256" key="2">
    <source>
        <dbReference type="ARBA" id="ARBA00008361"/>
    </source>
</evidence>
<keyword evidence="8" id="KW-0333">Golgi apparatus</keyword>
<evidence type="ECO:0000256" key="12">
    <source>
        <dbReference type="RuleBase" id="RU366043"/>
    </source>
</evidence>
<evidence type="ECO:0000256" key="10">
    <source>
        <dbReference type="ARBA" id="ARBA00023180"/>
    </source>
</evidence>
<dbReference type="GO" id="GO:0005802">
    <property type="term" value="C:trans-Golgi network"/>
    <property type="evidence" value="ECO:0007669"/>
    <property type="project" value="TreeGrafter"/>
</dbReference>
<accession>A0AAE1MCR0</accession>
<dbReference type="Gene3D" id="3.40.50.150">
    <property type="entry name" value="Vaccinia Virus protein VP39"/>
    <property type="match status" value="1"/>
</dbReference>
<dbReference type="AlphaFoldDB" id="A0AAE1MCR0"/>
<evidence type="ECO:0000256" key="6">
    <source>
        <dbReference type="ARBA" id="ARBA00022968"/>
    </source>
</evidence>